<feature type="non-terminal residue" evidence="1">
    <location>
        <position position="1"/>
    </location>
</feature>
<sequence length="672" mass="71560">VTINETPGIGLKAADEEFTSKFENLPVQTFSVTKDGSATESEIDVISGATQTTEAVVNGVNATLEYWAALKDGVTEGEFKPLAEAEPATDASEVYKVLFADADNFSAYDKSDKAEEILDSAGFTKNSITELISAKNGDEELGHIINVTAHDGFAGDIEFVVGITNDGIITGIEMVTINETPGIGLRAADEEFTSKFVNLPVQSFTVTKDGSTTESEIDVISGATQTTEAVVNGVNAVIEYWNTTIKDSTNTVESIEITDSAHKPVDSTDTMEPVETTDSTDTMEPVETTDSTDTMEPVETTDSTNALETTDSTNALETTDSTNALETTDSDIPPEFKALFADADIFLEDESFNVDDAKKVLDIAGFSKDTIVEVLSATDGDISLGKILRVKAQDGFVDDIEFVIGITNDGIITGVEMVTINETPGIGLKAADKEFTSKFVNLPVQFFTVTKDGSTTESEIDVISGATQTTEAVVNGVNAVIEYWNTTNDSTNTVESIEIIDGTDTIDVTIPPELKALFADANIFLEDGIFNIDDAKKVLDDAGFSEDTIVEVLSATDGDISLGKTLRVKAQDGFVDDIEFVVGITNDGIITGIEMVTINETPGIGLKAADKEFTSKFVNLPVQFFTVTKDGSTTESEIDVISGATQTTEAVVNGVNAAIQYWSTLTGGTINE</sequence>
<gene>
    <name evidence="1" type="ORF">AN640_06665</name>
</gene>
<evidence type="ECO:0000313" key="1">
    <source>
        <dbReference type="EMBL" id="ONI43112.1"/>
    </source>
</evidence>
<dbReference type="EMBL" id="LJHD01000164">
    <property type="protein sequence ID" value="ONI43112.1"/>
    <property type="molecule type" value="Genomic_DNA"/>
</dbReference>
<reference evidence="1" key="1">
    <citation type="submission" date="2016-08" db="EMBL/GenBank/DDBJ databases">
        <authorList>
            <person name="Ngugi D.K."/>
            <person name="Miyake S."/>
            <person name="Stingl U."/>
        </authorList>
    </citation>
    <scope>NUCLEOTIDE SEQUENCE</scope>
    <source>
        <strain evidence="1">SCG-D08WGA-EpuloA1</strain>
    </source>
</reference>
<name>A0ACC8XH20_9FIRM</name>
<keyword evidence="2" id="KW-1185">Reference proteome</keyword>
<organism evidence="1 2">
    <name type="scientific">Candidatus Epulonipiscium fishelsonii</name>
    <dbReference type="NCBI Taxonomy" id="77094"/>
    <lineage>
        <taxon>Bacteria</taxon>
        <taxon>Bacillati</taxon>
        <taxon>Bacillota</taxon>
        <taxon>Clostridia</taxon>
        <taxon>Lachnospirales</taxon>
        <taxon>Lachnospiraceae</taxon>
        <taxon>Candidatus Epulonipiscium</taxon>
    </lineage>
</organism>
<accession>A0ACC8XH20</accession>
<evidence type="ECO:0000313" key="2">
    <source>
        <dbReference type="Proteomes" id="UP000188637"/>
    </source>
</evidence>
<comment type="caution">
    <text evidence="1">The sequence shown here is derived from an EMBL/GenBank/DDBJ whole genome shotgun (WGS) entry which is preliminary data.</text>
</comment>
<dbReference type="Proteomes" id="UP000188637">
    <property type="component" value="Unassembled WGS sequence"/>
</dbReference>
<protein>
    <submittedName>
        <fullName evidence="1">Uncharacterized protein</fullName>
    </submittedName>
</protein>
<proteinExistence type="predicted"/>